<sequence>MNRKNIKKIKKYWAKADLKGLSRRLFCLLGIHSWERRPSKVYIICRKCGALKYDKKAFNY</sequence>
<gene>
    <name evidence="1" type="ORF">COV49_03675</name>
</gene>
<proteinExistence type="predicted"/>
<comment type="caution">
    <text evidence="1">The sequence shown here is derived from an EMBL/GenBank/DDBJ whole genome shotgun (WGS) entry which is preliminary data.</text>
</comment>
<accession>A0A2M6K880</accession>
<evidence type="ECO:0000313" key="1">
    <source>
        <dbReference type="EMBL" id="PIR12977.1"/>
    </source>
</evidence>
<dbReference type="EMBL" id="PCWW01000063">
    <property type="protein sequence ID" value="PIR12977.1"/>
    <property type="molecule type" value="Genomic_DNA"/>
</dbReference>
<reference evidence="1 2" key="1">
    <citation type="submission" date="2017-09" db="EMBL/GenBank/DDBJ databases">
        <title>Depth-based differentiation of microbial function through sediment-hosted aquifers and enrichment of novel symbionts in the deep terrestrial subsurface.</title>
        <authorList>
            <person name="Probst A.J."/>
            <person name="Ladd B."/>
            <person name="Jarett J.K."/>
            <person name="Geller-Mcgrath D.E."/>
            <person name="Sieber C.M."/>
            <person name="Emerson J.B."/>
            <person name="Anantharaman K."/>
            <person name="Thomas B.C."/>
            <person name="Malmstrom R."/>
            <person name="Stieglmeier M."/>
            <person name="Klingl A."/>
            <person name="Woyke T."/>
            <person name="Ryan C.M."/>
            <person name="Banfield J.F."/>
        </authorList>
    </citation>
    <scope>NUCLEOTIDE SEQUENCE [LARGE SCALE GENOMIC DNA]</scope>
    <source>
        <strain evidence="1">CG11_big_fil_rev_8_21_14_0_20_39_10</strain>
    </source>
</reference>
<dbReference type="AlphaFoldDB" id="A0A2M6K880"/>
<protein>
    <submittedName>
        <fullName evidence="1">Uncharacterized protein</fullName>
    </submittedName>
</protein>
<dbReference type="Proteomes" id="UP000230869">
    <property type="component" value="Unassembled WGS sequence"/>
</dbReference>
<organism evidence="1 2">
    <name type="scientific">Candidatus Falkowbacteria bacterium CG11_big_fil_rev_8_21_14_0_20_39_10</name>
    <dbReference type="NCBI Taxonomy" id="1974570"/>
    <lineage>
        <taxon>Bacteria</taxon>
        <taxon>Candidatus Falkowiibacteriota</taxon>
    </lineage>
</organism>
<name>A0A2M6K880_9BACT</name>
<evidence type="ECO:0000313" key="2">
    <source>
        <dbReference type="Proteomes" id="UP000230869"/>
    </source>
</evidence>